<evidence type="ECO:0000313" key="2">
    <source>
        <dbReference type="Proteomes" id="UP000814033"/>
    </source>
</evidence>
<reference evidence="1" key="1">
    <citation type="submission" date="2021-02" db="EMBL/GenBank/DDBJ databases">
        <authorList>
            <consortium name="DOE Joint Genome Institute"/>
            <person name="Ahrendt S."/>
            <person name="Looney B.P."/>
            <person name="Miyauchi S."/>
            <person name="Morin E."/>
            <person name="Drula E."/>
            <person name="Courty P.E."/>
            <person name="Chicoki N."/>
            <person name="Fauchery L."/>
            <person name="Kohler A."/>
            <person name="Kuo A."/>
            <person name="Labutti K."/>
            <person name="Pangilinan J."/>
            <person name="Lipzen A."/>
            <person name="Riley R."/>
            <person name="Andreopoulos W."/>
            <person name="He G."/>
            <person name="Johnson J."/>
            <person name="Barry K.W."/>
            <person name="Grigoriev I.V."/>
            <person name="Nagy L."/>
            <person name="Hibbett D."/>
            <person name="Henrissat B."/>
            <person name="Matheny P.B."/>
            <person name="Labbe J."/>
            <person name="Martin F."/>
        </authorList>
    </citation>
    <scope>NUCLEOTIDE SEQUENCE</scope>
    <source>
        <strain evidence="1">FP105234-sp</strain>
    </source>
</reference>
<accession>A0ACB8RHS5</accession>
<proteinExistence type="predicted"/>
<comment type="caution">
    <text evidence="1">The sequence shown here is derived from an EMBL/GenBank/DDBJ whole genome shotgun (WGS) entry which is preliminary data.</text>
</comment>
<name>A0ACB8RHS5_9AGAM</name>
<dbReference type="Proteomes" id="UP000814033">
    <property type="component" value="Unassembled WGS sequence"/>
</dbReference>
<keyword evidence="2" id="KW-1185">Reference proteome</keyword>
<dbReference type="EMBL" id="MU276007">
    <property type="protein sequence ID" value="KAI0043714.1"/>
    <property type="molecule type" value="Genomic_DNA"/>
</dbReference>
<organism evidence="1 2">
    <name type="scientific">Auriscalpium vulgare</name>
    <dbReference type="NCBI Taxonomy" id="40419"/>
    <lineage>
        <taxon>Eukaryota</taxon>
        <taxon>Fungi</taxon>
        <taxon>Dikarya</taxon>
        <taxon>Basidiomycota</taxon>
        <taxon>Agaricomycotina</taxon>
        <taxon>Agaricomycetes</taxon>
        <taxon>Russulales</taxon>
        <taxon>Auriscalpiaceae</taxon>
        <taxon>Auriscalpium</taxon>
    </lineage>
</organism>
<protein>
    <submittedName>
        <fullName evidence="1">Uncharacterized protein</fullName>
    </submittedName>
</protein>
<sequence>MAEAPLEQLRAPGILEQWSTTRHDIGFYWSVGMTGRYHLPASSPFDSAILFGAVHTLISSHAPLGVSLVGENTAAAHFVQLKRIDLREVVEFVRAKDLSERDDVLGEIISKRHSGPFNDLGKLPLWRLYVVLPPDEDIADAGIDIALFLHHGVADGASALIFHRDLLAALNDPSASSSSHIINVPRLPLPAPLESRLSLSLSWWTIARALYQDIFPPSTKGLWTGGAVTNTPALQTHHIPLVLPPSTLSALLSACRMNGTTVTAVTEAAIAKALFGVLPADGNAEQLTCSVPISLRRFISDSDSVMGDFYTGEEHHFARADADDPWAVARRIKKELVDKIAAGSKNLNIGLLRYVSDLRKYFTGKVGKARTTSFEVSNAGVMDGKIDAQSGWRVTRLAMSQSAAVVGSAIEFSVCSVKGGELSISVNWQEGVVERGFVEQVVALLRTEIDSLSSSSSN</sequence>
<evidence type="ECO:0000313" key="1">
    <source>
        <dbReference type="EMBL" id="KAI0043714.1"/>
    </source>
</evidence>
<reference evidence="1" key="2">
    <citation type="journal article" date="2022" name="New Phytol.">
        <title>Evolutionary transition to the ectomycorrhizal habit in the genomes of a hyperdiverse lineage of mushroom-forming fungi.</title>
        <authorList>
            <person name="Looney B."/>
            <person name="Miyauchi S."/>
            <person name="Morin E."/>
            <person name="Drula E."/>
            <person name="Courty P.E."/>
            <person name="Kohler A."/>
            <person name="Kuo A."/>
            <person name="LaButti K."/>
            <person name="Pangilinan J."/>
            <person name="Lipzen A."/>
            <person name="Riley R."/>
            <person name="Andreopoulos W."/>
            <person name="He G."/>
            <person name="Johnson J."/>
            <person name="Nolan M."/>
            <person name="Tritt A."/>
            <person name="Barry K.W."/>
            <person name="Grigoriev I.V."/>
            <person name="Nagy L.G."/>
            <person name="Hibbett D."/>
            <person name="Henrissat B."/>
            <person name="Matheny P.B."/>
            <person name="Labbe J."/>
            <person name="Martin F.M."/>
        </authorList>
    </citation>
    <scope>NUCLEOTIDE SEQUENCE</scope>
    <source>
        <strain evidence="1">FP105234-sp</strain>
    </source>
</reference>
<gene>
    <name evidence="1" type="ORF">FA95DRAFT_1523825</name>
</gene>